<evidence type="ECO:0000256" key="9">
    <source>
        <dbReference type="RuleBase" id="RU361161"/>
    </source>
</evidence>
<protein>
    <recommendedName>
        <fullName evidence="9">beta-glucosidase</fullName>
        <ecNumber evidence="9">3.2.1.21</ecNumber>
    </recommendedName>
</protein>
<evidence type="ECO:0000313" key="12">
    <source>
        <dbReference type="Proteomes" id="UP000717696"/>
    </source>
</evidence>
<dbReference type="Proteomes" id="UP000717696">
    <property type="component" value="Unassembled WGS sequence"/>
</dbReference>
<dbReference type="InterPro" id="IPR037524">
    <property type="entry name" value="PA14/GLEYA"/>
</dbReference>
<evidence type="ECO:0000256" key="5">
    <source>
        <dbReference type="ARBA" id="ARBA00023180"/>
    </source>
</evidence>
<keyword evidence="6 9" id="KW-0119">Carbohydrate metabolism</keyword>
<dbReference type="SUPFAM" id="SSF52279">
    <property type="entry name" value="Beta-D-glucan exohydrolase, C-terminal domain"/>
    <property type="match status" value="1"/>
</dbReference>
<keyword evidence="7 9" id="KW-0326">Glycosidase</keyword>
<dbReference type="PANTHER" id="PTHR42715">
    <property type="entry name" value="BETA-GLUCOSIDASE"/>
    <property type="match status" value="1"/>
</dbReference>
<dbReference type="PROSITE" id="PS51820">
    <property type="entry name" value="PA14"/>
    <property type="match status" value="1"/>
</dbReference>
<evidence type="ECO:0000256" key="6">
    <source>
        <dbReference type="ARBA" id="ARBA00023277"/>
    </source>
</evidence>
<dbReference type="SMART" id="SM01217">
    <property type="entry name" value="Fn3_like"/>
    <property type="match status" value="1"/>
</dbReference>
<dbReference type="GO" id="GO:0009251">
    <property type="term" value="P:glucan catabolic process"/>
    <property type="evidence" value="ECO:0007669"/>
    <property type="project" value="TreeGrafter"/>
</dbReference>
<dbReference type="Gene3D" id="2.60.40.10">
    <property type="entry name" value="Immunoglobulins"/>
    <property type="match status" value="1"/>
</dbReference>
<keyword evidence="5" id="KW-0325">Glycoprotein</keyword>
<keyword evidence="12" id="KW-1185">Reference proteome</keyword>
<dbReference type="InterPro" id="IPR002772">
    <property type="entry name" value="Glyco_hydro_3_C"/>
</dbReference>
<sequence>MSDFNSLEDVDGVICQLTLDEKISLLAGQGRCRTTGVERLDIPALDTSDGPHGLRGYKFYNPEPGCLLSCGTAMGATFDVDLMKGVGNILAQEALCRRVSIALAPVVCLQRSPLLGRGFEAFGEDPVLSGLMGAAYVNGLQEHGIASCIKHYCAHDQTHMSLCDNSVMSERTLREAHLLPFQLAVKYANPWIFMTSYNKINGLHVSENPKLIQDILRGEWGWDGMVLSDWWGTYSTTESINAGMDLEMPGPTQWRGSLLKIAVESRKVTMPTIDTAVRNILNLTKKVTPALAQSCYEPTRNDTTESRAFVRKLAAESIVLLKNDDSILPLNLKSDKTYGLIGDHFKNAAFCGGGSSEVEPYYKVQPYDALVEILGEAKLSFTFGCNSQNWTPLLWQDLTITGSGEAGIKIDFFEKNPTTTSNEETIYQTTTKKSSVVFADSLPQPFANSYYARLRTTFTAPKTMKWRFGLSVAGKATLSVGGKVIIDQWNSHPEKKKTDISPCFNGFTMERFADLDVEAGEKLDLEILLTNEGMGPVAGVAPSAGARLGGCEVVDEDQTIADAVALARSVDVPIVMTGLSSDWETENADRSTLELPGRVNELIERVLDANPNTIVVTQSGMPIEMPWAYKAKTIAHAWLGGQELGHGLTDFLFGHINPSARMPLTFPKRVQDNPAYLTFGKADRDLLYGEGVFIGYKYYEQLEIEPEFYFGHGLSYTQFKYSNLVVPSEFAPDAEHSMEVLVDLENTGKLKGAEIVQVYITDPESAFQRPRKELKAFKKVVLEPGEKQTINIALDKYALSYWSEEHGRWMAEAGRFGVILAKSANPRDEILSGGFTLLDTFWWSGL</sequence>
<dbReference type="PROSITE" id="PS00775">
    <property type="entry name" value="GLYCOSYL_HYDROL_F3"/>
    <property type="match status" value="1"/>
</dbReference>
<comment type="similarity">
    <text evidence="3 9">Belongs to the glycosyl hydrolase 3 family.</text>
</comment>
<evidence type="ECO:0000256" key="3">
    <source>
        <dbReference type="ARBA" id="ARBA00005336"/>
    </source>
</evidence>
<dbReference type="OrthoDB" id="47059at2759"/>
<comment type="pathway">
    <text evidence="2 9">Glycan metabolism; cellulose degradation.</text>
</comment>
<dbReference type="PANTHER" id="PTHR42715:SF27">
    <property type="entry name" value="BETA-GLUCOSIDASE-RELATED"/>
    <property type="match status" value="1"/>
</dbReference>
<evidence type="ECO:0000256" key="8">
    <source>
        <dbReference type="ARBA" id="ARBA00023326"/>
    </source>
</evidence>
<evidence type="ECO:0000256" key="7">
    <source>
        <dbReference type="ARBA" id="ARBA00023295"/>
    </source>
</evidence>
<dbReference type="Gene3D" id="3.40.50.1700">
    <property type="entry name" value="Glycoside hydrolase family 3 C-terminal domain"/>
    <property type="match status" value="1"/>
</dbReference>
<dbReference type="FunFam" id="2.60.40.10:FF:000495">
    <property type="entry name" value="Periplasmic beta-glucosidase"/>
    <property type="match status" value="1"/>
</dbReference>
<dbReference type="Gene3D" id="2.60.120.260">
    <property type="entry name" value="Galactose-binding domain-like"/>
    <property type="match status" value="1"/>
</dbReference>
<dbReference type="Pfam" id="PF07691">
    <property type="entry name" value="PA14"/>
    <property type="match status" value="1"/>
</dbReference>
<dbReference type="GO" id="GO:0008422">
    <property type="term" value="F:beta-glucosidase activity"/>
    <property type="evidence" value="ECO:0007669"/>
    <property type="project" value="UniProtKB-EC"/>
</dbReference>
<evidence type="ECO:0000256" key="2">
    <source>
        <dbReference type="ARBA" id="ARBA00004987"/>
    </source>
</evidence>
<evidence type="ECO:0000313" key="11">
    <source>
        <dbReference type="EMBL" id="KAH7129954.1"/>
    </source>
</evidence>
<organism evidence="11 12">
    <name type="scientific">Dactylonectria estremocensis</name>
    <dbReference type="NCBI Taxonomy" id="1079267"/>
    <lineage>
        <taxon>Eukaryota</taxon>
        <taxon>Fungi</taxon>
        <taxon>Dikarya</taxon>
        <taxon>Ascomycota</taxon>
        <taxon>Pezizomycotina</taxon>
        <taxon>Sordariomycetes</taxon>
        <taxon>Hypocreomycetidae</taxon>
        <taxon>Hypocreales</taxon>
        <taxon>Nectriaceae</taxon>
        <taxon>Dactylonectria</taxon>
    </lineage>
</organism>
<dbReference type="InterPro" id="IPR001764">
    <property type="entry name" value="Glyco_hydro_3_N"/>
</dbReference>
<accession>A0A9P9E0H5</accession>
<dbReference type="EMBL" id="JAGMUU010000020">
    <property type="protein sequence ID" value="KAH7129954.1"/>
    <property type="molecule type" value="Genomic_DNA"/>
</dbReference>
<dbReference type="InterPro" id="IPR013783">
    <property type="entry name" value="Ig-like_fold"/>
</dbReference>
<dbReference type="InterPro" id="IPR017853">
    <property type="entry name" value="GH"/>
</dbReference>
<evidence type="ECO:0000256" key="1">
    <source>
        <dbReference type="ARBA" id="ARBA00000448"/>
    </source>
</evidence>
<dbReference type="EC" id="3.2.1.21" evidence="9"/>
<dbReference type="Pfam" id="PF01915">
    <property type="entry name" value="Glyco_hydro_3_C"/>
    <property type="match status" value="1"/>
</dbReference>
<dbReference type="AlphaFoldDB" id="A0A9P9E0H5"/>
<dbReference type="InterPro" id="IPR011658">
    <property type="entry name" value="PA14_dom"/>
</dbReference>
<evidence type="ECO:0000259" key="10">
    <source>
        <dbReference type="PROSITE" id="PS51820"/>
    </source>
</evidence>
<dbReference type="InterPro" id="IPR036962">
    <property type="entry name" value="Glyco_hydro_3_N_sf"/>
</dbReference>
<dbReference type="Pfam" id="PF14310">
    <property type="entry name" value="Fn3-like"/>
    <property type="match status" value="1"/>
</dbReference>
<dbReference type="Pfam" id="PF00933">
    <property type="entry name" value="Glyco_hydro_3"/>
    <property type="match status" value="1"/>
</dbReference>
<dbReference type="Gene3D" id="3.20.20.300">
    <property type="entry name" value="Glycoside hydrolase, family 3, N-terminal domain"/>
    <property type="match status" value="1"/>
</dbReference>
<dbReference type="SUPFAM" id="SSF51445">
    <property type="entry name" value="(Trans)glycosidases"/>
    <property type="match status" value="1"/>
</dbReference>
<dbReference type="InterPro" id="IPR050288">
    <property type="entry name" value="Cellulose_deg_GH3"/>
</dbReference>
<feature type="domain" description="PA14" evidence="10">
    <location>
        <begin position="403"/>
        <end position="564"/>
    </location>
</feature>
<dbReference type="SUPFAM" id="SSF56988">
    <property type="entry name" value="Anthrax protective antigen"/>
    <property type="match status" value="1"/>
</dbReference>
<keyword evidence="8 9" id="KW-0624">Polysaccharide degradation</keyword>
<comment type="caution">
    <text evidence="11">The sequence shown here is derived from an EMBL/GenBank/DDBJ whole genome shotgun (WGS) entry which is preliminary data.</text>
</comment>
<dbReference type="InterPro" id="IPR036881">
    <property type="entry name" value="Glyco_hydro_3_C_sf"/>
</dbReference>
<gene>
    <name evidence="11" type="ORF">B0J13DRAFT_645028</name>
</gene>
<proteinExistence type="inferred from homology"/>
<comment type="catalytic activity">
    <reaction evidence="1 9">
        <text>Hydrolysis of terminal, non-reducing beta-D-glucosyl residues with release of beta-D-glucose.</text>
        <dbReference type="EC" id="3.2.1.21"/>
    </reaction>
</comment>
<dbReference type="InterPro" id="IPR026891">
    <property type="entry name" value="Fn3-like"/>
</dbReference>
<evidence type="ECO:0000256" key="4">
    <source>
        <dbReference type="ARBA" id="ARBA00022801"/>
    </source>
</evidence>
<name>A0A9P9E0H5_9HYPO</name>
<dbReference type="InterPro" id="IPR019800">
    <property type="entry name" value="Glyco_hydro_3_AS"/>
</dbReference>
<keyword evidence="4 9" id="KW-0378">Hydrolase</keyword>
<reference evidence="11" key="1">
    <citation type="journal article" date="2021" name="Nat. Commun.">
        <title>Genetic determinants of endophytism in the Arabidopsis root mycobiome.</title>
        <authorList>
            <person name="Mesny F."/>
            <person name="Miyauchi S."/>
            <person name="Thiergart T."/>
            <person name="Pickel B."/>
            <person name="Atanasova L."/>
            <person name="Karlsson M."/>
            <person name="Huettel B."/>
            <person name="Barry K.W."/>
            <person name="Haridas S."/>
            <person name="Chen C."/>
            <person name="Bauer D."/>
            <person name="Andreopoulos W."/>
            <person name="Pangilinan J."/>
            <person name="LaButti K."/>
            <person name="Riley R."/>
            <person name="Lipzen A."/>
            <person name="Clum A."/>
            <person name="Drula E."/>
            <person name="Henrissat B."/>
            <person name="Kohler A."/>
            <person name="Grigoriev I.V."/>
            <person name="Martin F.M."/>
            <person name="Hacquard S."/>
        </authorList>
    </citation>
    <scope>NUCLEOTIDE SEQUENCE</scope>
    <source>
        <strain evidence="11">MPI-CAGE-AT-0021</strain>
    </source>
</reference>
<dbReference type="PRINTS" id="PR00133">
    <property type="entry name" value="GLHYDRLASE3"/>
</dbReference>